<dbReference type="InterPro" id="IPR018540">
    <property type="entry name" value="Spo0E-like"/>
</dbReference>
<dbReference type="RefSeq" id="WP_366922543.1">
    <property type="nucleotide sequence ID" value="NZ_CP121694.1"/>
</dbReference>
<dbReference type="AlphaFoldDB" id="A0AAU0URL4"/>
<dbReference type="GO" id="GO:0043937">
    <property type="term" value="P:regulation of sporulation"/>
    <property type="evidence" value="ECO:0007669"/>
    <property type="project" value="InterPro"/>
</dbReference>
<dbReference type="Pfam" id="PF09388">
    <property type="entry name" value="SpoOE-like"/>
    <property type="match status" value="1"/>
</dbReference>
<dbReference type="SUPFAM" id="SSF140500">
    <property type="entry name" value="BAS1536-like"/>
    <property type="match status" value="1"/>
</dbReference>
<keyword evidence="2" id="KW-1185">Reference proteome</keyword>
<sequence>MNITQQVQQLRNRLNMLITEDKKPLSSEEVLALSQKLDRVVVEKMKAINEYEVNK</sequence>
<dbReference type="InterPro" id="IPR037208">
    <property type="entry name" value="Spo0E-like_sf"/>
</dbReference>
<protein>
    <submittedName>
        <fullName evidence="1">Aspartyl-phosphate phosphatase Spo0E family protein</fullName>
    </submittedName>
</protein>
<dbReference type="EMBL" id="CP121694">
    <property type="protein sequence ID" value="WRO23157.1"/>
    <property type="molecule type" value="Genomic_DNA"/>
</dbReference>
<proteinExistence type="predicted"/>
<evidence type="ECO:0000313" key="2">
    <source>
        <dbReference type="Proteomes" id="UP001329915"/>
    </source>
</evidence>
<dbReference type="Proteomes" id="UP001329915">
    <property type="component" value="Chromosome"/>
</dbReference>
<reference evidence="1 2" key="1">
    <citation type="submission" date="2023-04" db="EMBL/GenBank/DDBJ databases">
        <authorList>
            <person name="Hsu D."/>
        </authorList>
    </citation>
    <scope>NUCLEOTIDE SEQUENCE [LARGE SCALE GENOMIC DNA]</scope>
    <source>
        <strain evidence="1 2">MK1</strain>
    </source>
</reference>
<dbReference type="InterPro" id="IPR036638">
    <property type="entry name" value="HLH_DNA-bd_sf"/>
</dbReference>
<dbReference type="KEGG" id="dbc:MFMK1_003006"/>
<name>A0AAU0URL4_9FIRM</name>
<evidence type="ECO:0000313" key="1">
    <source>
        <dbReference type="EMBL" id="WRO23157.1"/>
    </source>
</evidence>
<gene>
    <name evidence="1" type="ORF">MFMK1_003006</name>
</gene>
<organism evidence="1 2">
    <name type="scientific">Metallumcola ferriviriculae</name>
    <dbReference type="NCBI Taxonomy" id="3039180"/>
    <lineage>
        <taxon>Bacteria</taxon>
        <taxon>Bacillati</taxon>
        <taxon>Bacillota</taxon>
        <taxon>Clostridia</taxon>
        <taxon>Neomoorellales</taxon>
        <taxon>Desulfitibacteraceae</taxon>
        <taxon>Metallumcola</taxon>
    </lineage>
</organism>
<dbReference type="GO" id="GO:0046983">
    <property type="term" value="F:protein dimerization activity"/>
    <property type="evidence" value="ECO:0007669"/>
    <property type="project" value="InterPro"/>
</dbReference>
<dbReference type="Gene3D" id="4.10.280.10">
    <property type="entry name" value="Helix-loop-helix DNA-binding domain"/>
    <property type="match status" value="1"/>
</dbReference>
<accession>A0AAU0URL4</accession>